<dbReference type="Pfam" id="PF01627">
    <property type="entry name" value="Hpt"/>
    <property type="match status" value="1"/>
</dbReference>
<dbReference type="Gene3D" id="1.20.120.160">
    <property type="entry name" value="HPT domain"/>
    <property type="match status" value="1"/>
</dbReference>
<evidence type="ECO:0000259" key="1">
    <source>
        <dbReference type="Pfam" id="PF01627"/>
    </source>
</evidence>
<name>A0A1H2B0R1_9MICC</name>
<dbReference type="InterPro" id="IPR036641">
    <property type="entry name" value="HPT_dom_sf"/>
</dbReference>
<dbReference type="EMBL" id="LT629779">
    <property type="protein sequence ID" value="SDT51662.1"/>
    <property type="molecule type" value="Genomic_DNA"/>
</dbReference>
<protein>
    <recommendedName>
        <fullName evidence="1">HPt domain-containing protein</fullName>
    </recommendedName>
</protein>
<proteinExistence type="predicted"/>
<reference evidence="3" key="1">
    <citation type="submission" date="2016-10" db="EMBL/GenBank/DDBJ databases">
        <authorList>
            <person name="Varghese N."/>
            <person name="Submissions S."/>
        </authorList>
    </citation>
    <scope>NUCLEOTIDE SEQUENCE [LARGE SCALE GENOMIC DNA]</scope>
    <source>
        <strain evidence="3">IMMIB L-1606</strain>
    </source>
</reference>
<keyword evidence="3" id="KW-1185">Reference proteome</keyword>
<dbReference type="RefSeq" id="WP_091722363.1">
    <property type="nucleotide sequence ID" value="NZ_LT629779.1"/>
</dbReference>
<organism evidence="2 3">
    <name type="scientific">Pseudarthrobacter equi</name>
    <dbReference type="NCBI Taxonomy" id="728066"/>
    <lineage>
        <taxon>Bacteria</taxon>
        <taxon>Bacillati</taxon>
        <taxon>Actinomycetota</taxon>
        <taxon>Actinomycetes</taxon>
        <taxon>Micrococcales</taxon>
        <taxon>Micrococcaceae</taxon>
        <taxon>Pseudarthrobacter</taxon>
    </lineage>
</organism>
<dbReference type="Proteomes" id="UP000198751">
    <property type="component" value="Chromosome I"/>
</dbReference>
<evidence type="ECO:0000313" key="2">
    <source>
        <dbReference type="EMBL" id="SDT51662.1"/>
    </source>
</evidence>
<feature type="domain" description="HPt" evidence="1">
    <location>
        <begin position="34"/>
        <end position="93"/>
    </location>
</feature>
<dbReference type="AlphaFoldDB" id="A0A1H2B0R1"/>
<evidence type="ECO:0000313" key="3">
    <source>
        <dbReference type="Proteomes" id="UP000198751"/>
    </source>
</evidence>
<dbReference type="InterPro" id="IPR008207">
    <property type="entry name" value="Sig_transdc_His_kin_Hpt_dom"/>
</dbReference>
<gene>
    <name evidence="2" type="ORF">SAMN04489743_3333</name>
</gene>
<dbReference type="GO" id="GO:0000160">
    <property type="term" value="P:phosphorelay signal transduction system"/>
    <property type="evidence" value="ECO:0007669"/>
    <property type="project" value="InterPro"/>
</dbReference>
<sequence>MKIPATPERPVVDKAFLLELGLEREQGDGCRQVFVDDFIAGLPRRMDRLRLALSTADPAGALDAARALKVASQMVGAERLAGLMLDLEEELRGPAYEAETIRLPKLAVAFHAPVNRCAMRTIDHLNGQYIGALG</sequence>
<accession>A0A1H2B0R1</accession>
<dbReference type="SUPFAM" id="SSF47226">
    <property type="entry name" value="Histidine-containing phosphotransfer domain, HPT domain"/>
    <property type="match status" value="1"/>
</dbReference>
<dbReference type="OrthoDB" id="4945046at2"/>